<feature type="chain" id="PRO_5030071224" evidence="2">
    <location>
        <begin position="26"/>
        <end position="479"/>
    </location>
</feature>
<dbReference type="AlphaFoldDB" id="A0A388SAU3"/>
<organism evidence="4 5">
    <name type="scientific">Mesosutterella multiformis</name>
    <dbReference type="NCBI Taxonomy" id="2259133"/>
    <lineage>
        <taxon>Bacteria</taxon>
        <taxon>Pseudomonadati</taxon>
        <taxon>Pseudomonadota</taxon>
        <taxon>Betaproteobacteria</taxon>
        <taxon>Burkholderiales</taxon>
        <taxon>Sutterellaceae</taxon>
        <taxon>Mesosutterella</taxon>
    </lineage>
</organism>
<feature type="domain" description="M23ase beta-sheet core" evidence="3">
    <location>
        <begin position="380"/>
        <end position="474"/>
    </location>
</feature>
<gene>
    <name evidence="4" type="primary">yibP</name>
    <name evidence="4" type="ORF">MESMUL_06890</name>
</gene>
<dbReference type="Gene3D" id="2.70.70.10">
    <property type="entry name" value="Glucose Permease (Domain IIA)"/>
    <property type="match status" value="1"/>
</dbReference>
<dbReference type="InterPro" id="IPR011055">
    <property type="entry name" value="Dup_hybrid_motif"/>
</dbReference>
<feature type="compositionally biased region" description="Basic residues" evidence="1">
    <location>
        <begin position="38"/>
        <end position="58"/>
    </location>
</feature>
<name>A0A388SAU3_9BURK</name>
<dbReference type="PANTHER" id="PTHR21666">
    <property type="entry name" value="PEPTIDASE-RELATED"/>
    <property type="match status" value="1"/>
</dbReference>
<dbReference type="FunFam" id="2.70.70.10:FF:000003">
    <property type="entry name" value="Murein hydrolase activator EnvC"/>
    <property type="match status" value="1"/>
</dbReference>
<evidence type="ECO:0000256" key="1">
    <source>
        <dbReference type="SAM" id="MobiDB-lite"/>
    </source>
</evidence>
<reference evidence="4 5" key="1">
    <citation type="journal article" date="2018" name="Int. J. Syst. Evol. Microbiol.">
        <title>Mesosutterella multiformis gen. nov., sp. nov., a member of the family Sutterellaceae and Sutterella megalosphaeroides sp. nov., isolated from human faeces.</title>
        <authorList>
            <person name="Sakamoto M."/>
            <person name="Ikeyama N."/>
            <person name="Kunihiro T."/>
            <person name="Iino T."/>
            <person name="Yuki M."/>
            <person name="Ohkuma M."/>
        </authorList>
    </citation>
    <scope>NUCLEOTIDE SEQUENCE [LARGE SCALE GENOMIC DNA]</scope>
    <source>
        <strain evidence="4 5">4NBBH2</strain>
    </source>
</reference>
<proteinExistence type="predicted"/>
<dbReference type="EMBL" id="BGZJ01000001">
    <property type="protein sequence ID" value="GBO93335.1"/>
    <property type="molecule type" value="Genomic_DNA"/>
</dbReference>
<evidence type="ECO:0000313" key="5">
    <source>
        <dbReference type="Proteomes" id="UP000266091"/>
    </source>
</evidence>
<accession>A0A388SAU3</accession>
<accession>A0A401LK39</accession>
<evidence type="ECO:0000256" key="2">
    <source>
        <dbReference type="SAM" id="SignalP"/>
    </source>
</evidence>
<dbReference type="InterPro" id="IPR050570">
    <property type="entry name" value="Cell_wall_metabolism_enzyme"/>
</dbReference>
<dbReference type="Proteomes" id="UP000266091">
    <property type="component" value="Unassembled WGS sequence"/>
</dbReference>
<feature type="region of interest" description="Disordered" evidence="1">
    <location>
        <begin position="28"/>
        <end position="76"/>
    </location>
</feature>
<feature type="signal peptide" evidence="2">
    <location>
        <begin position="1"/>
        <end position="25"/>
    </location>
</feature>
<dbReference type="CDD" id="cd12797">
    <property type="entry name" value="M23_peptidase"/>
    <property type="match status" value="1"/>
</dbReference>
<feature type="region of interest" description="Disordered" evidence="1">
    <location>
        <begin position="310"/>
        <end position="356"/>
    </location>
</feature>
<dbReference type="InterPro" id="IPR016047">
    <property type="entry name" value="M23ase_b-sheet_dom"/>
</dbReference>
<dbReference type="GO" id="GO:0004222">
    <property type="term" value="F:metalloendopeptidase activity"/>
    <property type="evidence" value="ECO:0007669"/>
    <property type="project" value="TreeGrafter"/>
</dbReference>
<protein>
    <submittedName>
        <fullName evidence="4">Peptidase M23</fullName>
    </submittedName>
</protein>
<dbReference type="OrthoDB" id="9784703at2"/>
<evidence type="ECO:0000313" key="4">
    <source>
        <dbReference type="EMBL" id="GBO93335.1"/>
    </source>
</evidence>
<keyword evidence="2" id="KW-0732">Signal</keyword>
<feature type="compositionally biased region" description="Low complexity" evidence="1">
    <location>
        <begin position="28"/>
        <end position="37"/>
    </location>
</feature>
<dbReference type="SUPFAM" id="SSF51261">
    <property type="entry name" value="Duplicated hybrid motif"/>
    <property type="match status" value="1"/>
</dbReference>
<sequence>MKKTALLIASIFATSVLLQPAVTYAAQQKKTASVSKKSTAKTKKRTPAPRRSVKKSRSKAAAQNTDDNTAQKKGLESQQKALQQQIGKLQRNISLKQAKQQKEASAAKSAQSALTLSNKKLQQLTAEQKQKQSQIASIKKESGRVTNRLENTRRDIATNARIQYLYSKKKPWEVLVSGSTPAEIHRGNAILDYLAERHQKRANNLEVTKVQLKNQEQKTTAQAKNIAANAATEQQSNQKLAADQKLHQDNTKKLEQQIASQKQQVAELKKDQQRLSALIQQINAAIAAQERARQKKLEAERLARKKAAEERARQLALAKKKAAQQGKPAPKAPERVEEPPEPAPAPSLSGNFAKLRGRMPMPVSGTVEGRYGQNRNGIGKWQGLFIRAQEGSAVKAIAAGRVVYSGNLRGFGNLIILDHGSGYLSVYAYNSALLKGNGSSVSAGETIARSGSGAIGDTPGLYFEIRYKGHTINPSSWVR</sequence>
<keyword evidence="5" id="KW-1185">Reference proteome</keyword>
<dbReference type="Pfam" id="PF01551">
    <property type="entry name" value="Peptidase_M23"/>
    <property type="match status" value="1"/>
</dbReference>
<evidence type="ECO:0000259" key="3">
    <source>
        <dbReference type="Pfam" id="PF01551"/>
    </source>
</evidence>
<dbReference type="PANTHER" id="PTHR21666:SF270">
    <property type="entry name" value="MUREIN HYDROLASE ACTIVATOR ENVC"/>
    <property type="match status" value="1"/>
</dbReference>
<comment type="caution">
    <text evidence="4">The sequence shown here is derived from an EMBL/GenBank/DDBJ whole genome shotgun (WGS) entry which is preliminary data.</text>
</comment>